<reference evidence="1" key="1">
    <citation type="submission" date="2022-04" db="EMBL/GenBank/DDBJ databases">
        <title>Genome of the entomopathogenic fungus Entomophthora muscae.</title>
        <authorList>
            <person name="Elya C."/>
            <person name="Lovett B.R."/>
            <person name="Lee E."/>
            <person name="Macias A.M."/>
            <person name="Hajek A.E."/>
            <person name="De Bivort B.L."/>
            <person name="Kasson M.T."/>
            <person name="De Fine Licht H.H."/>
            <person name="Stajich J.E."/>
        </authorList>
    </citation>
    <scope>NUCLEOTIDE SEQUENCE</scope>
    <source>
        <strain evidence="1">Berkeley</strain>
    </source>
</reference>
<proteinExistence type="predicted"/>
<name>A0ACC2UQT0_9FUNG</name>
<organism evidence="1 2">
    <name type="scientific">Entomophthora muscae</name>
    <dbReference type="NCBI Taxonomy" id="34485"/>
    <lineage>
        <taxon>Eukaryota</taxon>
        <taxon>Fungi</taxon>
        <taxon>Fungi incertae sedis</taxon>
        <taxon>Zoopagomycota</taxon>
        <taxon>Entomophthoromycotina</taxon>
        <taxon>Entomophthoromycetes</taxon>
        <taxon>Entomophthorales</taxon>
        <taxon>Entomophthoraceae</taxon>
        <taxon>Entomophthora</taxon>
    </lineage>
</organism>
<sequence>MNPPLTPQPDHPLEPTATAKTTSTQLFGVLYITLTGLVDFMVPNSGPWSLLRQSHPFYGGPYLPAQLYLTLSRPRPLLTTGFLKNWVLGYSYGLAELCLTIGKNTQGLQVSGSALYLDSSDY</sequence>
<dbReference type="EMBL" id="QTSX02000076">
    <property type="protein sequence ID" value="KAJ9088951.1"/>
    <property type="molecule type" value="Genomic_DNA"/>
</dbReference>
<evidence type="ECO:0000313" key="2">
    <source>
        <dbReference type="Proteomes" id="UP001165960"/>
    </source>
</evidence>
<accession>A0ACC2UQT0</accession>
<protein>
    <submittedName>
        <fullName evidence="1">Uncharacterized protein</fullName>
    </submittedName>
</protein>
<dbReference type="Proteomes" id="UP001165960">
    <property type="component" value="Unassembled WGS sequence"/>
</dbReference>
<gene>
    <name evidence="1" type="ORF">DSO57_1017892</name>
</gene>
<evidence type="ECO:0000313" key="1">
    <source>
        <dbReference type="EMBL" id="KAJ9088951.1"/>
    </source>
</evidence>
<keyword evidence="2" id="KW-1185">Reference proteome</keyword>
<comment type="caution">
    <text evidence="1">The sequence shown here is derived from an EMBL/GenBank/DDBJ whole genome shotgun (WGS) entry which is preliminary data.</text>
</comment>